<dbReference type="HOGENOM" id="CLU_044860_2_0_1"/>
<name>M2MWB6_BAUPA</name>
<dbReference type="Proteomes" id="UP000011761">
    <property type="component" value="Unassembled WGS sequence"/>
</dbReference>
<evidence type="ECO:0000313" key="2">
    <source>
        <dbReference type="EMBL" id="EMC90874.1"/>
    </source>
</evidence>
<proteinExistence type="predicted"/>
<dbReference type="OrthoDB" id="3485856at2759"/>
<dbReference type="RefSeq" id="XP_007682028.1">
    <property type="nucleotide sequence ID" value="XM_007683838.1"/>
</dbReference>
<sequence>MSPPFVITPRHIFDTPPDSATTTEPPSTAVPGACFPPSPPPSPKATTRSYSPSAADDVFRALRLHHAGHLPHSQDWQTFRLKRAAFADLQQRLSQEVALLHHYSERVRYDYDPEAERFTLRMPTWVHELYISLVRKTITDAVNALAEKLCRSEDGGKRRVGEALRRVYEGGSPTLRLCVPSLEGSSQESDGEEMVTRRSPDATWIYESVAASNGYPPLVLEVSYSQQRKDLPRLAESYIVDSSHGVRCVVGLDIPYASSTIKSEADSSTFDDWTNTPATVSVWRAAIETDAEGDNVGICRQDVDSADLCGTQSESSTTPTAIIPPSSSLELDVQDFLPPHITASLPSSAIDSERISIPFTTLHTLLTQTIERTTQGTSSSSVSDQPTTAARPPLRFRKRKRSPSEELSDDREDLYLRQELSDIAKEARRDEEWAAAAKRRSRSRGRRVVVRKEEEASEGEEKKPFALPRRRSERIAEKGG</sequence>
<feature type="region of interest" description="Disordered" evidence="1">
    <location>
        <begin position="372"/>
        <end position="412"/>
    </location>
</feature>
<dbReference type="EMBL" id="KB445566">
    <property type="protein sequence ID" value="EMC90874.1"/>
    <property type="molecule type" value="Genomic_DNA"/>
</dbReference>
<dbReference type="AlphaFoldDB" id="M2MWB6"/>
<keyword evidence="3" id="KW-1185">Reference proteome</keyword>
<accession>M2MWB6</accession>
<feature type="compositionally biased region" description="Pro residues" evidence="1">
    <location>
        <begin position="34"/>
        <end position="43"/>
    </location>
</feature>
<dbReference type="KEGG" id="bcom:BAUCODRAFT_127543"/>
<gene>
    <name evidence="2" type="ORF">BAUCODRAFT_127543</name>
</gene>
<reference evidence="2 3" key="1">
    <citation type="journal article" date="2012" name="PLoS Pathog.">
        <title>Diverse lifestyles and strategies of plant pathogenesis encoded in the genomes of eighteen Dothideomycetes fungi.</title>
        <authorList>
            <person name="Ohm R.A."/>
            <person name="Feau N."/>
            <person name="Henrissat B."/>
            <person name="Schoch C.L."/>
            <person name="Horwitz B.A."/>
            <person name="Barry K.W."/>
            <person name="Condon B.J."/>
            <person name="Copeland A.C."/>
            <person name="Dhillon B."/>
            <person name="Glaser F."/>
            <person name="Hesse C.N."/>
            <person name="Kosti I."/>
            <person name="LaButti K."/>
            <person name="Lindquist E.A."/>
            <person name="Lucas S."/>
            <person name="Salamov A.A."/>
            <person name="Bradshaw R.E."/>
            <person name="Ciuffetti L."/>
            <person name="Hamelin R.C."/>
            <person name="Kema G.H.J."/>
            <person name="Lawrence C."/>
            <person name="Scott J.A."/>
            <person name="Spatafora J.W."/>
            <person name="Turgeon B.G."/>
            <person name="de Wit P.J.G.M."/>
            <person name="Zhong S."/>
            <person name="Goodwin S.B."/>
            <person name="Grigoriev I.V."/>
        </authorList>
    </citation>
    <scope>NUCLEOTIDE SEQUENCE [LARGE SCALE GENOMIC DNA]</scope>
    <source>
        <strain evidence="2 3">UAMH 10762</strain>
    </source>
</reference>
<feature type="region of interest" description="Disordered" evidence="1">
    <location>
        <begin position="1"/>
        <end position="51"/>
    </location>
</feature>
<dbReference type="eggNOG" id="ENOG502SN70">
    <property type="taxonomic scope" value="Eukaryota"/>
</dbReference>
<feature type="region of interest" description="Disordered" evidence="1">
    <location>
        <begin position="426"/>
        <end position="480"/>
    </location>
</feature>
<dbReference type="OMA" id="ATSRIMI"/>
<evidence type="ECO:0000313" key="3">
    <source>
        <dbReference type="Proteomes" id="UP000011761"/>
    </source>
</evidence>
<feature type="compositionally biased region" description="Polar residues" evidence="1">
    <location>
        <begin position="372"/>
        <end position="388"/>
    </location>
</feature>
<dbReference type="GeneID" id="19108168"/>
<feature type="compositionally biased region" description="Basic residues" evidence="1">
    <location>
        <begin position="437"/>
        <end position="449"/>
    </location>
</feature>
<evidence type="ECO:0000256" key="1">
    <source>
        <dbReference type="SAM" id="MobiDB-lite"/>
    </source>
</evidence>
<dbReference type="STRING" id="717646.M2MWB6"/>
<feature type="compositionally biased region" description="Basic and acidic residues" evidence="1">
    <location>
        <begin position="450"/>
        <end position="464"/>
    </location>
</feature>
<protein>
    <submittedName>
        <fullName evidence="2">Uncharacterized protein</fullName>
    </submittedName>
</protein>
<organism evidence="2 3">
    <name type="scientific">Baudoinia panamericana (strain UAMH 10762)</name>
    <name type="common">Angels' share fungus</name>
    <name type="synonym">Baudoinia compniacensis (strain UAMH 10762)</name>
    <dbReference type="NCBI Taxonomy" id="717646"/>
    <lineage>
        <taxon>Eukaryota</taxon>
        <taxon>Fungi</taxon>
        <taxon>Dikarya</taxon>
        <taxon>Ascomycota</taxon>
        <taxon>Pezizomycotina</taxon>
        <taxon>Dothideomycetes</taxon>
        <taxon>Dothideomycetidae</taxon>
        <taxon>Mycosphaerellales</taxon>
        <taxon>Teratosphaeriaceae</taxon>
        <taxon>Baudoinia</taxon>
    </lineage>
</organism>